<keyword evidence="9 10" id="KW-0472">Membrane</keyword>
<evidence type="ECO:0000256" key="6">
    <source>
        <dbReference type="ARBA" id="ARBA00022692"/>
    </source>
</evidence>
<keyword evidence="8 10" id="KW-1133">Transmembrane helix</keyword>
<keyword evidence="12" id="KW-1185">Reference proteome</keyword>
<feature type="transmembrane region" description="Helical" evidence="10">
    <location>
        <begin position="112"/>
        <end position="133"/>
    </location>
</feature>
<feature type="transmembrane region" description="Helical" evidence="10">
    <location>
        <begin position="205"/>
        <end position="223"/>
    </location>
</feature>
<evidence type="ECO:0000256" key="4">
    <source>
        <dbReference type="ARBA" id="ARBA00022676"/>
    </source>
</evidence>
<comment type="similarity">
    <text evidence="3 10">Belongs to the ALG6/ALG8 glucosyltransferase family.</text>
</comment>
<reference evidence="11 12" key="1">
    <citation type="submission" date="2024-11" db="EMBL/GenBank/DDBJ databases">
        <title>Chromosome-level genome assembly of the freshwater bivalve Anodonta woodiana.</title>
        <authorList>
            <person name="Chen X."/>
        </authorList>
    </citation>
    <scope>NUCLEOTIDE SEQUENCE [LARGE SCALE GENOMIC DNA]</scope>
    <source>
        <strain evidence="11">MN2024</strain>
        <tissue evidence="11">Gills</tissue>
    </source>
</reference>
<name>A0ABD3W4H3_SINWO</name>
<evidence type="ECO:0000256" key="2">
    <source>
        <dbReference type="ARBA" id="ARBA00004922"/>
    </source>
</evidence>
<evidence type="ECO:0000256" key="3">
    <source>
        <dbReference type="ARBA" id="ARBA00008715"/>
    </source>
</evidence>
<comment type="caution">
    <text evidence="11">The sequence shown here is derived from an EMBL/GenBank/DDBJ whole genome shotgun (WGS) entry which is preliminary data.</text>
</comment>
<feature type="transmembrane region" description="Helical" evidence="10">
    <location>
        <begin position="422"/>
        <end position="441"/>
    </location>
</feature>
<evidence type="ECO:0000256" key="9">
    <source>
        <dbReference type="ARBA" id="ARBA00023136"/>
    </source>
</evidence>
<dbReference type="EC" id="2.4.1.-" evidence="10"/>
<feature type="transmembrane region" description="Helical" evidence="10">
    <location>
        <begin position="377"/>
        <end position="401"/>
    </location>
</feature>
<dbReference type="GO" id="GO:0016757">
    <property type="term" value="F:glycosyltransferase activity"/>
    <property type="evidence" value="ECO:0007669"/>
    <property type="project" value="UniProtKB-KW"/>
</dbReference>
<keyword evidence="7 10" id="KW-0256">Endoplasmic reticulum</keyword>
<feature type="transmembrane region" description="Helical" evidence="10">
    <location>
        <begin position="453"/>
        <end position="473"/>
    </location>
</feature>
<sequence length="516" mass="58771">MRDKILICIIIALINILIRWCVSLNDYSGAGKPPMFGDYEAQRHWSEITYNLPVKEWYKNSSQNDLMYWGLDYPPLTAYHSWVCGFFAHHINPEWVALNTSHGFESKGHKLFMRYSVILADVLVYFPAVYLFFNQLQSLKTSDKVKGMFMMLLYPGLILIDHGHFQYNCISLGLTLLAVVCLTGGRDLIGSILFCLALNYKQMELYHAFPFFSYLLGSCFASAKENGFLKLVKIGLVVIATFVACWYPYLSDIESAMQVLHRVFPIARGLYEDKVANIWCSLSVVIKIRQLLTVNQIVIMCLVTTFVAVLPSTINLLLKPSIDRFKLALINSSLAFFLFSFHVHEKSILIPALAVCLFIPERPMSSLWFLVISTFSMLPLLIKDGLLIAFVALMLIYVILYMSEFPMSATSSESWCLKLCRLVFYLSLTGALALTIAMVAVEPPPHLPDLFPVLISAFSCGHFVLFFLYYNYLQLSIGSIKPSVKEMEKEKVQYIPKESFKTGPQDISHLVRKKRI</sequence>
<dbReference type="Proteomes" id="UP001634394">
    <property type="component" value="Unassembled WGS sequence"/>
</dbReference>
<dbReference type="GO" id="GO:0005789">
    <property type="term" value="C:endoplasmic reticulum membrane"/>
    <property type="evidence" value="ECO:0007669"/>
    <property type="project" value="UniProtKB-SubCell"/>
</dbReference>
<proteinExistence type="inferred from homology"/>
<feature type="transmembrane region" description="Helical" evidence="10">
    <location>
        <begin position="145"/>
        <end position="165"/>
    </location>
</feature>
<evidence type="ECO:0000256" key="7">
    <source>
        <dbReference type="ARBA" id="ARBA00022824"/>
    </source>
</evidence>
<gene>
    <name evidence="11" type="ORF">ACJMK2_040979</name>
</gene>
<dbReference type="AlphaFoldDB" id="A0ABD3W4H3"/>
<evidence type="ECO:0000313" key="11">
    <source>
        <dbReference type="EMBL" id="KAL3868143.1"/>
    </source>
</evidence>
<keyword evidence="4 10" id="KW-0328">Glycosyltransferase</keyword>
<evidence type="ECO:0000256" key="5">
    <source>
        <dbReference type="ARBA" id="ARBA00022679"/>
    </source>
</evidence>
<keyword evidence="6 10" id="KW-0812">Transmembrane</keyword>
<protein>
    <recommendedName>
        <fullName evidence="10">Alpha-1,3-glucosyltransferase</fullName>
        <ecNumber evidence="10">2.4.1.-</ecNumber>
    </recommendedName>
</protein>
<dbReference type="EMBL" id="JBJQND010000008">
    <property type="protein sequence ID" value="KAL3868143.1"/>
    <property type="molecule type" value="Genomic_DNA"/>
</dbReference>
<keyword evidence="5 10" id="KW-0808">Transferase</keyword>
<evidence type="ECO:0000256" key="1">
    <source>
        <dbReference type="ARBA" id="ARBA00004477"/>
    </source>
</evidence>
<dbReference type="Pfam" id="PF03155">
    <property type="entry name" value="Alg6_Alg8"/>
    <property type="match status" value="1"/>
</dbReference>
<dbReference type="InterPro" id="IPR004856">
    <property type="entry name" value="Glyco_trans_ALG6/ALG8"/>
</dbReference>
<dbReference type="PANTHER" id="PTHR12413">
    <property type="entry name" value="DOLICHYL GLYCOSYLTRANSFERASE"/>
    <property type="match status" value="1"/>
</dbReference>
<feature type="transmembrane region" description="Helical" evidence="10">
    <location>
        <begin position="324"/>
        <end position="341"/>
    </location>
</feature>
<organism evidence="11 12">
    <name type="scientific">Sinanodonta woodiana</name>
    <name type="common">Chinese pond mussel</name>
    <name type="synonym">Anodonta woodiana</name>
    <dbReference type="NCBI Taxonomy" id="1069815"/>
    <lineage>
        <taxon>Eukaryota</taxon>
        <taxon>Metazoa</taxon>
        <taxon>Spiralia</taxon>
        <taxon>Lophotrochozoa</taxon>
        <taxon>Mollusca</taxon>
        <taxon>Bivalvia</taxon>
        <taxon>Autobranchia</taxon>
        <taxon>Heteroconchia</taxon>
        <taxon>Palaeoheterodonta</taxon>
        <taxon>Unionida</taxon>
        <taxon>Unionoidea</taxon>
        <taxon>Unionidae</taxon>
        <taxon>Unioninae</taxon>
        <taxon>Sinanodonta</taxon>
    </lineage>
</organism>
<feature type="transmembrane region" description="Helical" evidence="10">
    <location>
        <begin position="171"/>
        <end position="198"/>
    </location>
</feature>
<evidence type="ECO:0000256" key="8">
    <source>
        <dbReference type="ARBA" id="ARBA00022989"/>
    </source>
</evidence>
<comment type="subcellular location">
    <subcellularLocation>
        <location evidence="1 10">Endoplasmic reticulum membrane</location>
        <topology evidence="1 10">Multi-pass membrane protein</topology>
    </subcellularLocation>
</comment>
<comment type="pathway">
    <text evidence="2 10">Protein modification; protein glycosylation.</text>
</comment>
<accession>A0ABD3W4H3</accession>
<dbReference type="PANTHER" id="PTHR12413:SF1">
    <property type="entry name" value="DOLICHYL PYROPHOSPHATE MAN9GLCNAC2 ALPHA-1,3-GLUCOSYLTRANSFERASE"/>
    <property type="match status" value="1"/>
</dbReference>
<feature type="transmembrane region" description="Helical" evidence="10">
    <location>
        <begin position="5"/>
        <end position="25"/>
    </location>
</feature>
<feature type="transmembrane region" description="Helical" evidence="10">
    <location>
        <begin position="297"/>
        <end position="318"/>
    </location>
</feature>
<evidence type="ECO:0000256" key="10">
    <source>
        <dbReference type="RuleBase" id="RU363110"/>
    </source>
</evidence>
<evidence type="ECO:0000313" key="12">
    <source>
        <dbReference type="Proteomes" id="UP001634394"/>
    </source>
</evidence>
<feature type="transmembrane region" description="Helical" evidence="10">
    <location>
        <begin position="229"/>
        <end position="250"/>
    </location>
</feature>